<comment type="caution">
    <text evidence="1">The sequence shown here is derived from an EMBL/GenBank/DDBJ whole genome shotgun (WGS) entry which is preliminary data.</text>
</comment>
<name>A0ABQ5K8D4_9EUKA</name>
<keyword evidence="2" id="KW-1185">Reference proteome</keyword>
<feature type="non-terminal residue" evidence="1">
    <location>
        <position position="175"/>
    </location>
</feature>
<evidence type="ECO:0000313" key="2">
    <source>
        <dbReference type="Proteomes" id="UP001057375"/>
    </source>
</evidence>
<evidence type="ECO:0000313" key="1">
    <source>
        <dbReference type="EMBL" id="GKT28832.1"/>
    </source>
</evidence>
<dbReference type="EMBL" id="BQXS01000498">
    <property type="protein sequence ID" value="GKT28832.1"/>
    <property type="molecule type" value="Genomic_DNA"/>
</dbReference>
<reference evidence="1" key="1">
    <citation type="submission" date="2022-03" db="EMBL/GenBank/DDBJ databases">
        <title>Draft genome sequence of Aduncisulcus paluster, a free-living microaerophilic Fornicata.</title>
        <authorList>
            <person name="Yuyama I."/>
            <person name="Kume K."/>
            <person name="Tamura T."/>
            <person name="Inagaki Y."/>
            <person name="Hashimoto T."/>
        </authorList>
    </citation>
    <scope>NUCLEOTIDE SEQUENCE</scope>
    <source>
        <strain evidence="1">NY0171</strain>
    </source>
</reference>
<dbReference type="Proteomes" id="UP001057375">
    <property type="component" value="Unassembled WGS sequence"/>
</dbReference>
<sequence>NAYKDGLNNSACAESAKETQLEELKTYTQAMKRIMQGVPADAKASLYLQARTSAGNMEKALSSVFVPQVQSLILSVRRHEKDYLLRGSEKYIKKTLSSLENLEAAFVSSSILEKDRVEIEKESKVIALPLWPLDMAAERMGQRTVALEVEAGVFSKTAMGIGGAALFIGIVISLL</sequence>
<proteinExistence type="predicted"/>
<gene>
    <name evidence="1" type="ORF">ADUPG1_000894</name>
</gene>
<protein>
    <submittedName>
        <fullName evidence="1">Methyl-accepting chemotaxis protein</fullName>
    </submittedName>
</protein>
<feature type="non-terminal residue" evidence="1">
    <location>
        <position position="1"/>
    </location>
</feature>
<accession>A0ABQ5K8D4</accession>
<organism evidence="1 2">
    <name type="scientific">Aduncisulcus paluster</name>
    <dbReference type="NCBI Taxonomy" id="2918883"/>
    <lineage>
        <taxon>Eukaryota</taxon>
        <taxon>Metamonada</taxon>
        <taxon>Carpediemonas-like organisms</taxon>
        <taxon>Aduncisulcus</taxon>
    </lineage>
</organism>